<protein>
    <recommendedName>
        <fullName evidence="3">HEAT repeat domain-containing protein</fullName>
    </recommendedName>
</protein>
<gene>
    <name evidence="1" type="ORF">RU07_12135</name>
</gene>
<evidence type="ECO:0000313" key="2">
    <source>
        <dbReference type="Proteomes" id="UP000035017"/>
    </source>
</evidence>
<evidence type="ECO:0000313" key="1">
    <source>
        <dbReference type="EMBL" id="KIQ02194.1"/>
    </source>
</evidence>
<dbReference type="EMBL" id="JXQV01000011">
    <property type="protein sequence ID" value="KIQ02194.1"/>
    <property type="molecule type" value="Genomic_DNA"/>
</dbReference>
<evidence type="ECO:0008006" key="3">
    <source>
        <dbReference type="Google" id="ProtNLM"/>
    </source>
</evidence>
<name>A0A0D0KR19_AGRTU</name>
<accession>A0A0D0KR19</accession>
<dbReference type="Proteomes" id="UP000035017">
    <property type="component" value="Unassembled WGS sequence"/>
</dbReference>
<organism evidence="1 2">
    <name type="scientific">Agrobacterium tumefaciens</name>
    <dbReference type="NCBI Taxonomy" id="358"/>
    <lineage>
        <taxon>Bacteria</taxon>
        <taxon>Pseudomonadati</taxon>
        <taxon>Pseudomonadota</taxon>
        <taxon>Alphaproteobacteria</taxon>
        <taxon>Hyphomicrobiales</taxon>
        <taxon>Rhizobiaceae</taxon>
        <taxon>Rhizobium/Agrobacterium group</taxon>
        <taxon>Agrobacterium</taxon>
        <taxon>Agrobacterium tumefaciens complex</taxon>
    </lineage>
</organism>
<comment type="caution">
    <text evidence="1">The sequence shown here is derived from an EMBL/GenBank/DDBJ whole genome shotgun (WGS) entry which is preliminary data.</text>
</comment>
<proteinExistence type="predicted"/>
<reference evidence="1 2" key="1">
    <citation type="submission" date="2014-12" db="EMBL/GenBank/DDBJ databases">
        <title>16Stimator: statistical estimation of ribosomal gene copy numbers from draft genome assemblies.</title>
        <authorList>
            <person name="Perisin M.A."/>
            <person name="Vetter M."/>
            <person name="Gilbert J.A."/>
            <person name="Bergelson J."/>
        </authorList>
    </citation>
    <scope>NUCLEOTIDE SEQUENCE [LARGE SCALE GENOMIC DNA]</scope>
    <source>
        <strain evidence="1 2">MEJ076</strain>
    </source>
</reference>
<sequence length="239" mass="27327">MGNCGWLSPVDKSKYEPQFWGSDETHHQDYSIEIAMPPINSRNFDIQDIGLRAKGLEPGSVADEEVDFARSVLRSREGDVCGAIQIVGLCGKIGDATLLEAYLHGDDNNLYAEYALKALCRYVRLIDRYRPLLRQWMQMKDDEGSRRMAAIHLASEYFSGFEDQELGRYLIDVLCNLEDRLRGSVRDVLVDILKMRNQLNDPFGLKFEEWDEETALIVKAAAERFEYPSWKISHGNAIN</sequence>
<dbReference type="AlphaFoldDB" id="A0A0D0KR19"/>